<accession>A0A1M5BDM9</accession>
<keyword evidence="6" id="KW-0694">RNA-binding</keyword>
<dbReference type="EMBL" id="FQUS01000008">
    <property type="protein sequence ID" value="SHF40282.1"/>
    <property type="molecule type" value="Genomic_DNA"/>
</dbReference>
<comment type="similarity">
    <text evidence="1 6">Belongs to the bacterial ribosomal protein bS6 family.</text>
</comment>
<gene>
    <name evidence="6" type="primary">rpsF</name>
    <name evidence="7" type="ORF">SAMN05443144_10881</name>
</gene>
<evidence type="ECO:0000256" key="2">
    <source>
        <dbReference type="ARBA" id="ARBA00022980"/>
    </source>
</evidence>
<comment type="function">
    <text evidence="4 6">Binds together with bS18 to 16S ribosomal RNA.</text>
</comment>
<dbReference type="RefSeq" id="WP_073062646.1">
    <property type="nucleotide sequence ID" value="NZ_FQUS01000008.1"/>
</dbReference>
<dbReference type="GO" id="GO:1990904">
    <property type="term" value="C:ribonucleoprotein complex"/>
    <property type="evidence" value="ECO:0007669"/>
    <property type="project" value="UniProtKB-KW"/>
</dbReference>
<dbReference type="SUPFAM" id="SSF54995">
    <property type="entry name" value="Ribosomal protein S6"/>
    <property type="match status" value="1"/>
</dbReference>
<evidence type="ECO:0000256" key="4">
    <source>
        <dbReference type="ARBA" id="ARBA00035104"/>
    </source>
</evidence>
<dbReference type="Pfam" id="PF01250">
    <property type="entry name" value="Ribosomal_S6"/>
    <property type="match status" value="1"/>
</dbReference>
<dbReference type="InterPro" id="IPR035980">
    <property type="entry name" value="Ribosomal_bS6_sf"/>
</dbReference>
<keyword evidence="3 6" id="KW-0687">Ribonucleoprotein</keyword>
<dbReference type="NCBIfam" id="TIGR00166">
    <property type="entry name" value="S6"/>
    <property type="match status" value="1"/>
</dbReference>
<dbReference type="GO" id="GO:0070181">
    <property type="term" value="F:small ribosomal subunit rRNA binding"/>
    <property type="evidence" value="ECO:0007669"/>
    <property type="project" value="TreeGrafter"/>
</dbReference>
<dbReference type="STRING" id="1194090.SAMN05443144_10881"/>
<dbReference type="GO" id="GO:0005840">
    <property type="term" value="C:ribosome"/>
    <property type="evidence" value="ECO:0007669"/>
    <property type="project" value="UniProtKB-KW"/>
</dbReference>
<dbReference type="HAMAP" id="MF_00360">
    <property type="entry name" value="Ribosomal_bS6"/>
    <property type="match status" value="1"/>
</dbReference>
<evidence type="ECO:0000313" key="7">
    <source>
        <dbReference type="EMBL" id="SHF40282.1"/>
    </source>
</evidence>
<dbReference type="InterPro" id="IPR014717">
    <property type="entry name" value="Transl_elong_EF1B/ribsomal_bS6"/>
</dbReference>
<sequence length="128" mass="15425">MSKNYYELTYIINPVLEDEQYEEIVKKFTDYIRNNGGEIDEVDEWGNRKFEYEMDKKSSGYYVNAYFSAPGELIEKLERALRIDDHVMRYLTLKYDAKMLRHRELQRKNAVPTVFVDEEEEEGEEDED</sequence>
<name>A0A1M5BDM9_9BACT</name>
<evidence type="ECO:0000256" key="5">
    <source>
        <dbReference type="ARBA" id="ARBA00035294"/>
    </source>
</evidence>
<keyword evidence="6" id="KW-0699">rRNA-binding</keyword>
<proteinExistence type="inferred from homology"/>
<protein>
    <recommendedName>
        <fullName evidence="5 6">Small ribosomal subunit protein bS6</fullName>
    </recommendedName>
</protein>
<reference evidence="7 8" key="1">
    <citation type="submission" date="2016-11" db="EMBL/GenBank/DDBJ databases">
        <authorList>
            <person name="Jaros S."/>
            <person name="Januszkiewicz K."/>
            <person name="Wedrychowicz H."/>
        </authorList>
    </citation>
    <scope>NUCLEOTIDE SEQUENCE [LARGE SCALE GENOMIC DNA]</scope>
    <source>
        <strain evidence="7 8">DSM 21986</strain>
    </source>
</reference>
<dbReference type="OrthoDB" id="9812702at2"/>
<dbReference type="CDD" id="cd00473">
    <property type="entry name" value="bS6"/>
    <property type="match status" value="1"/>
</dbReference>
<keyword evidence="2 6" id="KW-0689">Ribosomal protein</keyword>
<dbReference type="GO" id="GO:0006412">
    <property type="term" value="P:translation"/>
    <property type="evidence" value="ECO:0007669"/>
    <property type="project" value="UniProtKB-UniRule"/>
</dbReference>
<organism evidence="7 8">
    <name type="scientific">Fodinibius roseus</name>
    <dbReference type="NCBI Taxonomy" id="1194090"/>
    <lineage>
        <taxon>Bacteria</taxon>
        <taxon>Pseudomonadati</taxon>
        <taxon>Balneolota</taxon>
        <taxon>Balneolia</taxon>
        <taxon>Balneolales</taxon>
        <taxon>Balneolaceae</taxon>
        <taxon>Fodinibius</taxon>
    </lineage>
</organism>
<evidence type="ECO:0000256" key="6">
    <source>
        <dbReference type="HAMAP-Rule" id="MF_00360"/>
    </source>
</evidence>
<dbReference type="GO" id="GO:0003735">
    <property type="term" value="F:structural constituent of ribosome"/>
    <property type="evidence" value="ECO:0007669"/>
    <property type="project" value="InterPro"/>
</dbReference>
<dbReference type="GO" id="GO:0005737">
    <property type="term" value="C:cytoplasm"/>
    <property type="evidence" value="ECO:0007669"/>
    <property type="project" value="UniProtKB-ARBA"/>
</dbReference>
<evidence type="ECO:0000313" key="8">
    <source>
        <dbReference type="Proteomes" id="UP000184041"/>
    </source>
</evidence>
<dbReference type="AlphaFoldDB" id="A0A1M5BDM9"/>
<keyword evidence="8" id="KW-1185">Reference proteome</keyword>
<dbReference type="Proteomes" id="UP000184041">
    <property type="component" value="Unassembled WGS sequence"/>
</dbReference>
<evidence type="ECO:0000256" key="1">
    <source>
        <dbReference type="ARBA" id="ARBA00009512"/>
    </source>
</evidence>
<evidence type="ECO:0000256" key="3">
    <source>
        <dbReference type="ARBA" id="ARBA00023274"/>
    </source>
</evidence>
<dbReference type="InterPro" id="IPR000529">
    <property type="entry name" value="Ribosomal_bS6"/>
</dbReference>
<dbReference type="PANTHER" id="PTHR21011">
    <property type="entry name" value="MITOCHONDRIAL 28S RIBOSOMAL PROTEIN S6"/>
    <property type="match status" value="1"/>
</dbReference>
<dbReference type="PANTHER" id="PTHR21011:SF1">
    <property type="entry name" value="SMALL RIBOSOMAL SUBUNIT PROTEIN BS6M"/>
    <property type="match status" value="1"/>
</dbReference>
<dbReference type="InterPro" id="IPR020814">
    <property type="entry name" value="Ribosomal_S6_plastid/chlpt"/>
</dbReference>
<dbReference type="Gene3D" id="3.30.70.60">
    <property type="match status" value="1"/>
</dbReference>